<dbReference type="AlphaFoldDB" id="A0A9D4KD91"/>
<reference evidence="2" key="1">
    <citation type="journal article" date="2019" name="bioRxiv">
        <title>The Genome of the Zebra Mussel, Dreissena polymorpha: A Resource for Invasive Species Research.</title>
        <authorList>
            <person name="McCartney M.A."/>
            <person name="Auch B."/>
            <person name="Kono T."/>
            <person name="Mallez S."/>
            <person name="Zhang Y."/>
            <person name="Obille A."/>
            <person name="Becker A."/>
            <person name="Abrahante J.E."/>
            <person name="Garbe J."/>
            <person name="Badalamenti J.P."/>
            <person name="Herman A."/>
            <person name="Mangelson H."/>
            <person name="Liachko I."/>
            <person name="Sullivan S."/>
            <person name="Sone E.D."/>
            <person name="Koren S."/>
            <person name="Silverstein K.A.T."/>
            <person name="Beckman K.B."/>
            <person name="Gohl D.M."/>
        </authorList>
    </citation>
    <scope>NUCLEOTIDE SEQUENCE</scope>
    <source>
        <strain evidence="2">Duluth1</strain>
        <tissue evidence="2">Whole animal</tissue>
    </source>
</reference>
<evidence type="ECO:0000313" key="3">
    <source>
        <dbReference type="Proteomes" id="UP000828390"/>
    </source>
</evidence>
<evidence type="ECO:0000313" key="2">
    <source>
        <dbReference type="EMBL" id="KAH3837369.1"/>
    </source>
</evidence>
<organism evidence="2 3">
    <name type="scientific">Dreissena polymorpha</name>
    <name type="common">Zebra mussel</name>
    <name type="synonym">Mytilus polymorpha</name>
    <dbReference type="NCBI Taxonomy" id="45954"/>
    <lineage>
        <taxon>Eukaryota</taxon>
        <taxon>Metazoa</taxon>
        <taxon>Spiralia</taxon>
        <taxon>Lophotrochozoa</taxon>
        <taxon>Mollusca</taxon>
        <taxon>Bivalvia</taxon>
        <taxon>Autobranchia</taxon>
        <taxon>Heteroconchia</taxon>
        <taxon>Euheterodonta</taxon>
        <taxon>Imparidentia</taxon>
        <taxon>Neoheterodontei</taxon>
        <taxon>Myida</taxon>
        <taxon>Dreissenoidea</taxon>
        <taxon>Dreissenidae</taxon>
        <taxon>Dreissena</taxon>
    </lineage>
</organism>
<name>A0A9D4KD91_DREPO</name>
<keyword evidence="3" id="KW-1185">Reference proteome</keyword>
<feature type="compositionally biased region" description="Polar residues" evidence="1">
    <location>
        <begin position="58"/>
        <end position="75"/>
    </location>
</feature>
<feature type="region of interest" description="Disordered" evidence="1">
    <location>
        <begin position="29"/>
        <end position="75"/>
    </location>
</feature>
<evidence type="ECO:0000256" key="1">
    <source>
        <dbReference type="SAM" id="MobiDB-lite"/>
    </source>
</evidence>
<proteinExistence type="predicted"/>
<comment type="caution">
    <text evidence="2">The sequence shown here is derived from an EMBL/GenBank/DDBJ whole genome shotgun (WGS) entry which is preliminary data.</text>
</comment>
<accession>A0A9D4KD91</accession>
<protein>
    <submittedName>
        <fullName evidence="2">Uncharacterized protein</fullName>
    </submittedName>
</protein>
<reference evidence="2" key="2">
    <citation type="submission" date="2020-11" db="EMBL/GenBank/DDBJ databases">
        <authorList>
            <person name="McCartney M.A."/>
            <person name="Auch B."/>
            <person name="Kono T."/>
            <person name="Mallez S."/>
            <person name="Becker A."/>
            <person name="Gohl D.M."/>
            <person name="Silverstein K.A.T."/>
            <person name="Koren S."/>
            <person name="Bechman K.B."/>
            <person name="Herman A."/>
            <person name="Abrahante J.E."/>
            <person name="Garbe J."/>
        </authorList>
    </citation>
    <scope>NUCLEOTIDE SEQUENCE</scope>
    <source>
        <strain evidence="2">Duluth1</strain>
        <tissue evidence="2">Whole animal</tissue>
    </source>
</reference>
<gene>
    <name evidence="2" type="ORF">DPMN_110756</name>
</gene>
<dbReference type="EMBL" id="JAIWYP010000004">
    <property type="protein sequence ID" value="KAH3837369.1"/>
    <property type="molecule type" value="Genomic_DNA"/>
</dbReference>
<sequence>MSKRQHSSTASESIAADAAGASLIDVHVFETPDPYKPNKQNKKSSKKSKTEIDKRNQKNMTDFIQSGATKTTTEQIETPIEKRLDEMSAKLSNMLTKNDTSLIKTIIKDTLEEIKEKFLRSVLRKLEVIVGSVFESKNEKNALKKN</sequence>
<dbReference type="Proteomes" id="UP000828390">
    <property type="component" value="Unassembled WGS sequence"/>
</dbReference>